<reference evidence="2 3" key="1">
    <citation type="journal article" date="2018" name="Mol. Biol. Evol.">
        <title>Broad Genomic Sampling Reveals a Smut Pathogenic Ancestry of the Fungal Clade Ustilaginomycotina.</title>
        <authorList>
            <person name="Kijpornyongpan T."/>
            <person name="Mondo S.J."/>
            <person name="Barry K."/>
            <person name="Sandor L."/>
            <person name="Lee J."/>
            <person name="Lipzen A."/>
            <person name="Pangilinan J."/>
            <person name="LaButti K."/>
            <person name="Hainaut M."/>
            <person name="Henrissat B."/>
            <person name="Grigoriev I.V."/>
            <person name="Spatafora J.W."/>
            <person name="Aime M.C."/>
        </authorList>
    </citation>
    <scope>NUCLEOTIDE SEQUENCE [LARGE SCALE GENOMIC DNA]</scope>
    <source>
        <strain evidence="2 3">MCA 4718</strain>
    </source>
</reference>
<dbReference type="GeneID" id="37015230"/>
<evidence type="ECO:0000313" key="3">
    <source>
        <dbReference type="Proteomes" id="UP000245942"/>
    </source>
</evidence>
<dbReference type="RefSeq" id="XP_025344850.1">
    <property type="nucleotide sequence ID" value="XM_025493496.1"/>
</dbReference>
<keyword evidence="1" id="KW-0732">Signal</keyword>
<sequence>MLILLAALPLLLSRIVPTNRQCPPLSDAASHSPRRSPYPHALAHNLIGLLQSCPLALLLTLYRPADSSYLPIPKTTSYAQELQEVATIAFIRRKLRLCKELVAEGRQGWQKAVLTLRV</sequence>
<keyword evidence="3" id="KW-1185">Reference proteome</keyword>
<dbReference type="EMBL" id="KZ819342">
    <property type="protein sequence ID" value="PWN17690.1"/>
    <property type="molecule type" value="Genomic_DNA"/>
</dbReference>
<gene>
    <name evidence="2" type="ORF">BCV69DRAFT_285805</name>
</gene>
<feature type="chain" id="PRO_5016406875" evidence="1">
    <location>
        <begin position="21"/>
        <end position="118"/>
    </location>
</feature>
<dbReference type="Proteomes" id="UP000245942">
    <property type="component" value="Unassembled WGS sequence"/>
</dbReference>
<proteinExistence type="predicted"/>
<evidence type="ECO:0000256" key="1">
    <source>
        <dbReference type="SAM" id="SignalP"/>
    </source>
</evidence>
<dbReference type="AlphaFoldDB" id="A0A316TWV9"/>
<protein>
    <submittedName>
        <fullName evidence="2">Uncharacterized protein</fullName>
    </submittedName>
</protein>
<feature type="signal peptide" evidence="1">
    <location>
        <begin position="1"/>
        <end position="20"/>
    </location>
</feature>
<evidence type="ECO:0000313" key="2">
    <source>
        <dbReference type="EMBL" id="PWN17690.1"/>
    </source>
</evidence>
<name>A0A316TWV9_9BASI</name>
<organism evidence="2 3">
    <name type="scientific">Pseudomicrostroma glucosiphilum</name>
    <dbReference type="NCBI Taxonomy" id="1684307"/>
    <lineage>
        <taxon>Eukaryota</taxon>
        <taxon>Fungi</taxon>
        <taxon>Dikarya</taxon>
        <taxon>Basidiomycota</taxon>
        <taxon>Ustilaginomycotina</taxon>
        <taxon>Exobasidiomycetes</taxon>
        <taxon>Microstromatales</taxon>
        <taxon>Microstromatales incertae sedis</taxon>
        <taxon>Pseudomicrostroma</taxon>
    </lineage>
</organism>
<accession>A0A316TWV9</accession>